<dbReference type="Gramene" id="OE9A018956T1">
    <property type="protein sequence ID" value="OE9A018956C1"/>
    <property type="gene ID" value="OE9A018956"/>
</dbReference>
<name>A0A8S0RAT0_OLEEU</name>
<accession>A0A8S0RAT0</accession>
<evidence type="ECO:0000313" key="2">
    <source>
        <dbReference type="Proteomes" id="UP000594638"/>
    </source>
</evidence>
<dbReference type="EMBL" id="CACTIH010002339">
    <property type="protein sequence ID" value="CAA2976004.1"/>
    <property type="molecule type" value="Genomic_DNA"/>
</dbReference>
<proteinExistence type="predicted"/>
<organism evidence="1 2">
    <name type="scientific">Olea europaea subsp. europaea</name>
    <dbReference type="NCBI Taxonomy" id="158383"/>
    <lineage>
        <taxon>Eukaryota</taxon>
        <taxon>Viridiplantae</taxon>
        <taxon>Streptophyta</taxon>
        <taxon>Embryophyta</taxon>
        <taxon>Tracheophyta</taxon>
        <taxon>Spermatophyta</taxon>
        <taxon>Magnoliopsida</taxon>
        <taxon>eudicotyledons</taxon>
        <taxon>Gunneridae</taxon>
        <taxon>Pentapetalae</taxon>
        <taxon>asterids</taxon>
        <taxon>lamiids</taxon>
        <taxon>Lamiales</taxon>
        <taxon>Oleaceae</taxon>
        <taxon>Oleeae</taxon>
        <taxon>Olea</taxon>
    </lineage>
</organism>
<evidence type="ECO:0000313" key="1">
    <source>
        <dbReference type="EMBL" id="CAA2976004.1"/>
    </source>
</evidence>
<sequence length="55" mass="6377">AIAESHDSHFEFEVRVFDFDQLMKNRRFKFQAAGEGLGLRWTCGDCGVSRVIGWR</sequence>
<comment type="caution">
    <text evidence="1">The sequence shown here is derived from an EMBL/GenBank/DDBJ whole genome shotgun (WGS) entry which is preliminary data.</text>
</comment>
<keyword evidence="2" id="KW-1185">Reference proteome</keyword>
<dbReference type="Proteomes" id="UP000594638">
    <property type="component" value="Unassembled WGS sequence"/>
</dbReference>
<gene>
    <name evidence="1" type="ORF">OLEA9_A018956</name>
</gene>
<feature type="non-terminal residue" evidence="1">
    <location>
        <position position="1"/>
    </location>
</feature>
<protein>
    <submittedName>
        <fullName evidence="1">Uncharacterized protein</fullName>
    </submittedName>
</protein>
<dbReference type="AlphaFoldDB" id="A0A8S0RAT0"/>
<reference evidence="1 2" key="1">
    <citation type="submission" date="2019-12" db="EMBL/GenBank/DDBJ databases">
        <authorList>
            <person name="Alioto T."/>
            <person name="Alioto T."/>
            <person name="Gomez Garrido J."/>
        </authorList>
    </citation>
    <scope>NUCLEOTIDE SEQUENCE [LARGE SCALE GENOMIC DNA]</scope>
</reference>